<dbReference type="CDD" id="cd09917">
    <property type="entry name" value="F-box_SF"/>
    <property type="match status" value="1"/>
</dbReference>
<sequence>MSVALARAPSLEDAMMVDSWRPSSPERQRRVAEWYPPTSPSMATSTTMETPATPERESKRRCIANNYSPSAGARAAMWQPQPPIPAPPVLAPASSLPDELLIYILTSTKWSPCDLASAARVCRRWLPAATQVLYSSLFLCTEGTDRASRTSHLAQTMWNAPYLRALVRRLDLIIGTESCVDVESLLGWTALIPPEPGLRALSLWTNDDTGGYASVLLRAPALRAVRDLGLRGPGTISLLSVPRRIERLSLDLHHVGDVTLPSLPHLRSLSLAALRVTVPHQVKYEQLQTLELSHMGPTHACEIVERLSRWPNLHTLSLSLDWIGVLMPHFGGHIMLSLTSSSLTILRVDLHTATRLSSLDGTKIEELHVRACRHQGDDVRALSPVFRGGKLKVVRLVGVKPEEDLRMYIRSLGVERVEFDPY</sequence>
<dbReference type="Pfam" id="PF12937">
    <property type="entry name" value="F-box-like"/>
    <property type="match status" value="1"/>
</dbReference>
<evidence type="ECO:0000259" key="2">
    <source>
        <dbReference type="Pfam" id="PF12937"/>
    </source>
</evidence>
<dbReference type="Gene3D" id="1.20.1280.50">
    <property type="match status" value="1"/>
</dbReference>
<evidence type="ECO:0000256" key="1">
    <source>
        <dbReference type="SAM" id="MobiDB-lite"/>
    </source>
</evidence>
<evidence type="ECO:0000313" key="4">
    <source>
        <dbReference type="Proteomes" id="UP000077266"/>
    </source>
</evidence>
<organism evidence="3 4">
    <name type="scientific">Exidia glandulosa HHB12029</name>
    <dbReference type="NCBI Taxonomy" id="1314781"/>
    <lineage>
        <taxon>Eukaryota</taxon>
        <taxon>Fungi</taxon>
        <taxon>Dikarya</taxon>
        <taxon>Basidiomycota</taxon>
        <taxon>Agaricomycotina</taxon>
        <taxon>Agaricomycetes</taxon>
        <taxon>Auriculariales</taxon>
        <taxon>Exidiaceae</taxon>
        <taxon>Exidia</taxon>
    </lineage>
</organism>
<dbReference type="SUPFAM" id="SSF81383">
    <property type="entry name" value="F-box domain"/>
    <property type="match status" value="1"/>
</dbReference>
<feature type="domain" description="F-box" evidence="2">
    <location>
        <begin position="94"/>
        <end position="139"/>
    </location>
</feature>
<keyword evidence="4" id="KW-1185">Reference proteome</keyword>
<protein>
    <recommendedName>
        <fullName evidence="2">F-box domain-containing protein</fullName>
    </recommendedName>
</protein>
<dbReference type="InParanoid" id="A0A165LJI7"/>
<dbReference type="EMBL" id="KV425924">
    <property type="protein sequence ID" value="KZV97933.1"/>
    <property type="molecule type" value="Genomic_DNA"/>
</dbReference>
<feature type="region of interest" description="Disordered" evidence="1">
    <location>
        <begin position="17"/>
        <end position="58"/>
    </location>
</feature>
<evidence type="ECO:0000313" key="3">
    <source>
        <dbReference type="EMBL" id="KZV97933.1"/>
    </source>
</evidence>
<accession>A0A165LJI7</accession>
<dbReference type="Gene3D" id="3.80.10.10">
    <property type="entry name" value="Ribonuclease Inhibitor"/>
    <property type="match status" value="1"/>
</dbReference>
<dbReference type="InterPro" id="IPR032675">
    <property type="entry name" value="LRR_dom_sf"/>
</dbReference>
<dbReference type="SUPFAM" id="SSF52047">
    <property type="entry name" value="RNI-like"/>
    <property type="match status" value="1"/>
</dbReference>
<name>A0A165LJI7_EXIGL</name>
<reference evidence="3 4" key="1">
    <citation type="journal article" date="2016" name="Mol. Biol. Evol.">
        <title>Comparative Genomics of Early-Diverging Mushroom-Forming Fungi Provides Insights into the Origins of Lignocellulose Decay Capabilities.</title>
        <authorList>
            <person name="Nagy L.G."/>
            <person name="Riley R."/>
            <person name="Tritt A."/>
            <person name="Adam C."/>
            <person name="Daum C."/>
            <person name="Floudas D."/>
            <person name="Sun H."/>
            <person name="Yadav J.S."/>
            <person name="Pangilinan J."/>
            <person name="Larsson K.H."/>
            <person name="Matsuura K."/>
            <person name="Barry K."/>
            <person name="Labutti K."/>
            <person name="Kuo R."/>
            <person name="Ohm R.A."/>
            <person name="Bhattacharya S.S."/>
            <person name="Shirouzu T."/>
            <person name="Yoshinaga Y."/>
            <person name="Martin F.M."/>
            <person name="Grigoriev I.V."/>
            <person name="Hibbett D.S."/>
        </authorList>
    </citation>
    <scope>NUCLEOTIDE SEQUENCE [LARGE SCALE GENOMIC DNA]</scope>
    <source>
        <strain evidence="3 4">HHB12029</strain>
    </source>
</reference>
<gene>
    <name evidence="3" type="ORF">EXIGLDRAFT_832542</name>
</gene>
<proteinExistence type="predicted"/>
<dbReference type="AlphaFoldDB" id="A0A165LJI7"/>
<dbReference type="InterPro" id="IPR036047">
    <property type="entry name" value="F-box-like_dom_sf"/>
</dbReference>
<dbReference type="Proteomes" id="UP000077266">
    <property type="component" value="Unassembled WGS sequence"/>
</dbReference>
<dbReference type="OrthoDB" id="10678599at2759"/>
<dbReference type="InterPro" id="IPR001810">
    <property type="entry name" value="F-box_dom"/>
</dbReference>
<feature type="compositionally biased region" description="Low complexity" evidence="1">
    <location>
        <begin position="40"/>
        <end position="53"/>
    </location>
</feature>